<feature type="transmembrane region" description="Helical" evidence="9">
    <location>
        <begin position="494"/>
        <end position="511"/>
    </location>
</feature>
<keyword evidence="8 9" id="KW-0472">Membrane</keyword>
<evidence type="ECO:0000256" key="6">
    <source>
        <dbReference type="ARBA" id="ARBA00022840"/>
    </source>
</evidence>
<dbReference type="InterPro" id="IPR017871">
    <property type="entry name" value="ABC_transporter-like_CS"/>
</dbReference>
<feature type="transmembrane region" description="Helical" evidence="9">
    <location>
        <begin position="1091"/>
        <end position="1113"/>
    </location>
</feature>
<dbReference type="SUPFAM" id="SSF90123">
    <property type="entry name" value="ABC transporter transmembrane region"/>
    <property type="match status" value="2"/>
</dbReference>
<evidence type="ECO:0000256" key="5">
    <source>
        <dbReference type="ARBA" id="ARBA00022741"/>
    </source>
</evidence>
<feature type="domain" description="ABC transmembrane type-1" evidence="11">
    <location>
        <begin position="280"/>
        <end position="535"/>
    </location>
</feature>
<gene>
    <name evidence="12" type="ORF">AaeL_AAEL005499</name>
</gene>
<dbReference type="eggNOG" id="KOG0054">
    <property type="taxonomic scope" value="Eukaryota"/>
</dbReference>
<feature type="transmembrane region" description="Helical" evidence="9">
    <location>
        <begin position="984"/>
        <end position="1004"/>
    </location>
</feature>
<dbReference type="GO" id="GO:0005524">
    <property type="term" value="F:ATP binding"/>
    <property type="evidence" value="ECO:0007669"/>
    <property type="project" value="UniProtKB-KW"/>
</dbReference>
<evidence type="ECO:0000256" key="1">
    <source>
        <dbReference type="ARBA" id="ARBA00004141"/>
    </source>
</evidence>
<evidence type="ECO:0000256" key="8">
    <source>
        <dbReference type="ARBA" id="ARBA00023136"/>
    </source>
</evidence>
<dbReference type="PhylomeDB" id="Q179U3"/>
<dbReference type="Gene3D" id="3.40.50.300">
    <property type="entry name" value="P-loop containing nucleotide triphosphate hydrolases"/>
    <property type="match status" value="2"/>
</dbReference>
<evidence type="ECO:0000313" key="12">
    <source>
        <dbReference type="EMBL" id="EAT43020.1"/>
    </source>
</evidence>
<dbReference type="EMBL" id="CH477345">
    <property type="protein sequence ID" value="EAT43020.1"/>
    <property type="molecule type" value="Genomic_DNA"/>
</dbReference>
<reference evidence="12" key="3">
    <citation type="submission" date="2012-09" db="EMBL/GenBank/DDBJ databases">
        <authorList>
            <consortium name="VectorBase"/>
        </authorList>
    </citation>
    <scope>NUCLEOTIDE SEQUENCE</scope>
    <source>
        <strain evidence="12">Liverpool</strain>
    </source>
</reference>
<evidence type="ECO:0000256" key="4">
    <source>
        <dbReference type="ARBA" id="ARBA00022692"/>
    </source>
</evidence>
<dbReference type="Proteomes" id="UP000682892">
    <property type="component" value="Unassembled WGS sequence"/>
</dbReference>
<proteinExistence type="inferred from homology"/>
<comment type="subcellular location">
    <subcellularLocation>
        <location evidence="1">Membrane</location>
        <topology evidence="1">Multi-pass membrane protein</topology>
    </subcellularLocation>
</comment>
<keyword evidence="7 9" id="KW-1133">Transmembrane helix</keyword>
<dbReference type="OMA" id="ASHEAQY"/>
<feature type="transmembrane region" description="Helical" evidence="9">
    <location>
        <begin position="390"/>
        <end position="413"/>
    </location>
</feature>
<dbReference type="InterPro" id="IPR003593">
    <property type="entry name" value="AAA+_ATPase"/>
</dbReference>
<evidence type="ECO:0000256" key="3">
    <source>
        <dbReference type="ARBA" id="ARBA00022448"/>
    </source>
</evidence>
<dbReference type="PaxDb" id="7159-AAEL005499-PA"/>
<dbReference type="PROSITE" id="PS00211">
    <property type="entry name" value="ABC_TRANSPORTER_1"/>
    <property type="match status" value="1"/>
</dbReference>
<evidence type="ECO:0000256" key="9">
    <source>
        <dbReference type="SAM" id="Phobius"/>
    </source>
</evidence>
<reference evidence="12" key="2">
    <citation type="journal article" date="2007" name="Science">
        <title>Genome sequence of Aedes aegypti, a major arbovirus vector.</title>
        <authorList>
            <person name="Nene V."/>
            <person name="Wortman J.R."/>
            <person name="Lawson D."/>
            <person name="Haas B."/>
            <person name="Kodira C."/>
            <person name="Tu Z.J."/>
            <person name="Loftus B."/>
            <person name="Xi Z."/>
            <person name="Megy K."/>
            <person name="Grabherr M."/>
            <person name="Ren Q."/>
            <person name="Zdobnov E.M."/>
            <person name="Lobo N.F."/>
            <person name="Campbell K.S."/>
            <person name="Brown S.E."/>
            <person name="Bonaldo M.F."/>
            <person name="Zhu J."/>
            <person name="Sinkins S.P."/>
            <person name="Hogenkamp D.G."/>
            <person name="Amedeo P."/>
            <person name="Arensburger P."/>
            <person name="Atkinson P.W."/>
            <person name="Bidwell S."/>
            <person name="Biedler J."/>
            <person name="Birney E."/>
            <person name="Bruggner R.V."/>
            <person name="Costas J."/>
            <person name="Coy M.R."/>
            <person name="Crabtree J."/>
            <person name="Crawford M."/>
            <person name="Debruyn B."/>
            <person name="Decaprio D."/>
            <person name="Eiglmeier K."/>
            <person name="Eisenstadt E."/>
            <person name="El-Dorry H."/>
            <person name="Gelbart W.M."/>
            <person name="Gomes S.L."/>
            <person name="Hammond M."/>
            <person name="Hannick L.I."/>
            <person name="Hogan J.R."/>
            <person name="Holmes M.H."/>
            <person name="Jaffe D."/>
            <person name="Johnston J.S."/>
            <person name="Kennedy R.C."/>
            <person name="Koo H."/>
            <person name="Kravitz S."/>
            <person name="Kriventseva E.V."/>
            <person name="Kulp D."/>
            <person name="Labutti K."/>
            <person name="Lee E."/>
            <person name="Li S."/>
            <person name="Lovin D.D."/>
            <person name="Mao C."/>
            <person name="Mauceli E."/>
            <person name="Menck C.F."/>
            <person name="Miller J.R."/>
            <person name="Montgomery P."/>
            <person name="Mori A."/>
            <person name="Nascimento A.L."/>
            <person name="Naveira H.F."/>
            <person name="Nusbaum C."/>
            <person name="O'leary S."/>
            <person name="Orvis J."/>
            <person name="Pertea M."/>
            <person name="Quesneville H."/>
            <person name="Reidenbach K.R."/>
            <person name="Rogers Y.H."/>
            <person name="Roth C.W."/>
            <person name="Schneider J.R."/>
            <person name="Schatz M."/>
            <person name="Shumway M."/>
            <person name="Stanke M."/>
            <person name="Stinson E.O."/>
            <person name="Tubio J.M."/>
            <person name="Vanzee J.P."/>
            <person name="Verjovski-Almeida S."/>
            <person name="Werner D."/>
            <person name="White O."/>
            <person name="Wyder S."/>
            <person name="Zeng Q."/>
            <person name="Zhao Q."/>
            <person name="Zhao Y."/>
            <person name="Hill C.A."/>
            <person name="Raikhel A.S."/>
            <person name="Soares M.B."/>
            <person name="Knudson D.L."/>
            <person name="Lee N.H."/>
            <person name="Galagan J."/>
            <person name="Salzberg S.L."/>
            <person name="Paulsen I.T."/>
            <person name="Dimopoulos G."/>
            <person name="Collins F.H."/>
            <person name="Birren B."/>
            <person name="Fraser-Liggett C.M."/>
            <person name="Severson D.W."/>
        </authorList>
    </citation>
    <scope>NUCLEOTIDE SEQUENCE [LARGE SCALE GENOMIC DNA]</scope>
    <source>
        <strain evidence="12">Liverpool</strain>
    </source>
</reference>
<feature type="domain" description="ABC transmembrane type-1" evidence="11">
    <location>
        <begin position="888"/>
        <end position="1143"/>
    </location>
</feature>
<evidence type="ECO:0000256" key="7">
    <source>
        <dbReference type="ARBA" id="ARBA00022989"/>
    </source>
</evidence>
<evidence type="ECO:0000259" key="10">
    <source>
        <dbReference type="PROSITE" id="PS50893"/>
    </source>
</evidence>
<dbReference type="SMART" id="SM00382">
    <property type="entry name" value="AAA"/>
    <property type="match status" value="1"/>
</dbReference>
<dbReference type="InterPro" id="IPR011527">
    <property type="entry name" value="ABC1_TM_dom"/>
</dbReference>
<keyword evidence="3" id="KW-0813">Transport</keyword>
<feature type="domain" description="ABC transporter" evidence="10">
    <location>
        <begin position="581"/>
        <end position="810"/>
    </location>
</feature>
<feature type="transmembrane region" description="Helical" evidence="9">
    <location>
        <begin position="230"/>
        <end position="251"/>
    </location>
</feature>
<dbReference type="Gene3D" id="1.20.1560.10">
    <property type="entry name" value="ABC transporter type 1, transmembrane domain"/>
    <property type="match status" value="2"/>
</dbReference>
<dbReference type="VEuPathDB" id="VectorBase:AAEL015644"/>
<accession>Q179U3</accession>
<evidence type="ECO:0000259" key="11">
    <source>
        <dbReference type="PROSITE" id="PS50929"/>
    </source>
</evidence>
<name>Q179U3_AEDAE</name>
<feature type="transmembrane region" description="Helical" evidence="9">
    <location>
        <begin position="875"/>
        <end position="899"/>
    </location>
</feature>
<dbReference type="HOGENOM" id="CLU_000604_27_1_1"/>
<organism evidence="12 13">
    <name type="scientific">Aedes aegypti</name>
    <name type="common">Yellowfever mosquito</name>
    <name type="synonym">Culex aegypti</name>
    <dbReference type="NCBI Taxonomy" id="7159"/>
    <lineage>
        <taxon>Eukaryota</taxon>
        <taxon>Metazoa</taxon>
        <taxon>Ecdysozoa</taxon>
        <taxon>Arthropoda</taxon>
        <taxon>Hexapoda</taxon>
        <taxon>Insecta</taxon>
        <taxon>Pterygota</taxon>
        <taxon>Neoptera</taxon>
        <taxon>Endopterygota</taxon>
        <taxon>Diptera</taxon>
        <taxon>Nematocera</taxon>
        <taxon>Culicoidea</taxon>
        <taxon>Culicidae</taxon>
        <taxon>Culicinae</taxon>
        <taxon>Aedini</taxon>
        <taxon>Aedes</taxon>
        <taxon>Stegomyia</taxon>
    </lineage>
</organism>
<comment type="similarity">
    <text evidence="2">Belongs to the ABC transporter superfamily. ABCC family. Conjugate transporter (TC 3.A.1.208) subfamily.</text>
</comment>
<protein>
    <submittedName>
        <fullName evidence="12">AAEL005499-PA</fullName>
    </submittedName>
</protein>
<dbReference type="InterPro" id="IPR027417">
    <property type="entry name" value="P-loop_NTPase"/>
</dbReference>
<feature type="transmembrane region" description="Helical" evidence="9">
    <location>
        <begin position="905"/>
        <end position="923"/>
    </location>
</feature>
<dbReference type="PROSITE" id="PS50893">
    <property type="entry name" value="ABC_TRANSPORTER_2"/>
    <property type="match status" value="1"/>
</dbReference>
<feature type="transmembrane region" description="Helical" evidence="9">
    <location>
        <begin position="313"/>
        <end position="334"/>
    </location>
</feature>
<sequence length="1382" mass="155842">MKGMHYNFTCDLSLLVGVSVQSMASDSASLPAADGCRDASEALRLRNVFETRPVRLALADNSDTINTWADGGESTTYVSETDTSISDPKKVKRRVRNNVRSARVNSAYTPHNRLSRYKTALNSIIPFRTSNTGTKDLPVDNVGCVSNSSFSWVRKFLITPKQQQTYHSLPTNAANTASNDAFLLPVRPFSDSCEENCRRLLGIYKYEENLNGRKKVSMFKVVWRFTRTRLLIASLFQCLAVLLAFMGLLVFSNLTIESMQTVVTRSCANCSAISNCSNVPAMILGIQFSMNRYVCNSTAKVDASDGRGDRLSLSMGVFLCFFMAFMFNSVKNWLNLRTAIRLRTAILSSVYKRAMKSSVINQVSAHQIITMANEESESVFQIVQSGVQMIGIVFGIVLSFVSGLILLSLSGILPLVGSLPLLLLLLVTGTISKTYYRKFLSYGALKLSTLEDICVNFKNVKTLQLETILSKRFIDYLNRQYQALQWSNIYSTKFSGGVTSAILVGGLYLIWCDVNIKTESTEVLTLLLIYAYLVQRITLDFCLCIHHILQGRASLEKLKQSYQLSTPDSVRLKPNRENLVIQMNSLEAEWPSVDGAKSNGFRLSLDSFEIVQGQFIGVTGNSGAGKTTLLHTILRNTEVKKGKVLQRGKIAFFPSKLVLMNSSLKENVLFGESMDAKRYYFAVQAMKLNEDILQAAGADDIPITYLELTPQQLERIILARAIYCNRQIVLLDEPFTRYTNHREAKELFLQLMHFFKQDHKTVIMVTRCDDVMFLQHCDRVFRMDDGTIYREGSYAEILNMPSHVEMTRRCNLETSCRSEFESYEGSNPFAMYIARSDNCKANRRSKRLSNGITTDDPSKEVKIAADIRSFSICDYVTLTILHLINNVLYFGPIFTLVVIVEQGDINPWLSSICLGIICCAFLVDSFSKIYVARTTAHRNISYQQSLLRTVMKSSLTQLLSTSISDMVNLFTDTISTRFSLINNCIHYTWSIVLSTTLLVIANFWTAPIVLVLLVVAVVLIFVLKYTMNHLCNHEHHSKRRMFAILTNHLNGRAVMQSFDHVSNFVHEFYENVEENSTTIFLQKSIQHFAEFWLNFTSYFLGLIALLLILLLTPQSELSIHRYVLAMFSYLNLVYGIQKFMENILSVTIANRKIEILRNNIKDLQIIDEIHRPTSLTNSDIGVSVTFNDVAYRVANQKLLRIPKLKIQAGETVAITGTGSRLIVPLLCRMFAPNQGVVSLNQIDLTHLSIAQLMEQIGVVPWDPKASGISVGSFLNPNGKIAPEQINNVLIEVKLFESVARLPNKIDDMVDKLSLGDRQLLCLARCYLRKPALLIVEQMHPEIIDIVSSAVKYKFAEQTVIIIASHEAQYRNICERLINLDNL</sequence>
<dbReference type="InterPro" id="IPR050173">
    <property type="entry name" value="ABC_transporter_C-like"/>
</dbReference>
<dbReference type="Pfam" id="PF00664">
    <property type="entry name" value="ABC_membrane"/>
    <property type="match status" value="2"/>
</dbReference>
<feature type="transmembrane region" description="Helical" evidence="9">
    <location>
        <begin position="1010"/>
        <end position="1031"/>
    </location>
</feature>
<dbReference type="PANTHER" id="PTHR24223">
    <property type="entry name" value="ATP-BINDING CASSETTE SUB-FAMILY C"/>
    <property type="match status" value="1"/>
</dbReference>
<dbReference type="STRING" id="7159.Q179U3"/>
<dbReference type="Pfam" id="PF00005">
    <property type="entry name" value="ABC_tran"/>
    <property type="match status" value="2"/>
</dbReference>
<dbReference type="GO" id="GO:0016887">
    <property type="term" value="F:ATP hydrolysis activity"/>
    <property type="evidence" value="ECO:0007669"/>
    <property type="project" value="InterPro"/>
</dbReference>
<dbReference type="GO" id="GO:0016020">
    <property type="term" value="C:membrane"/>
    <property type="evidence" value="ECO:0007669"/>
    <property type="project" value="UniProtKB-SubCell"/>
</dbReference>
<dbReference type="InterPro" id="IPR036640">
    <property type="entry name" value="ABC1_TM_sf"/>
</dbReference>
<keyword evidence="4 9" id="KW-0812">Transmembrane</keyword>
<keyword evidence="6" id="KW-0067">ATP-binding</keyword>
<reference evidence="12" key="1">
    <citation type="submission" date="2005-10" db="EMBL/GenBank/DDBJ databases">
        <authorList>
            <person name="Loftus B.J."/>
            <person name="Nene V.M."/>
            <person name="Hannick L.I."/>
            <person name="Bidwell S."/>
            <person name="Haas B."/>
            <person name="Amedeo P."/>
            <person name="Orvis J."/>
            <person name="Wortman J.R."/>
            <person name="White O.R."/>
            <person name="Salzberg S."/>
            <person name="Shumway M."/>
            <person name="Koo H."/>
            <person name="Zhao Y."/>
            <person name="Holmes M."/>
            <person name="Miller J."/>
            <person name="Schatz M."/>
            <person name="Pop M."/>
            <person name="Pai G."/>
            <person name="Utterback T."/>
            <person name="Rogers Y.-H."/>
            <person name="Kravitz S."/>
            <person name="Fraser C.M."/>
        </authorList>
    </citation>
    <scope>NUCLEOTIDE SEQUENCE</scope>
    <source>
        <strain evidence="12">Liverpool</strain>
    </source>
</reference>
<keyword evidence="5" id="KW-0547">Nucleotide-binding</keyword>
<dbReference type="PANTHER" id="PTHR24223:SF456">
    <property type="entry name" value="MULTIDRUG RESISTANCE-ASSOCIATED PROTEIN LETHAL(2)03659"/>
    <property type="match status" value="1"/>
</dbReference>
<dbReference type="GO" id="GO:0140359">
    <property type="term" value="F:ABC-type transporter activity"/>
    <property type="evidence" value="ECO:0007669"/>
    <property type="project" value="InterPro"/>
</dbReference>
<dbReference type="SUPFAM" id="SSF52540">
    <property type="entry name" value="P-loop containing nucleoside triphosphate hydrolases"/>
    <property type="match status" value="2"/>
</dbReference>
<evidence type="ECO:0000313" key="13">
    <source>
        <dbReference type="Proteomes" id="UP000682892"/>
    </source>
</evidence>
<dbReference type="InterPro" id="IPR003439">
    <property type="entry name" value="ABC_transporter-like_ATP-bd"/>
</dbReference>
<feature type="transmembrane region" description="Helical" evidence="9">
    <location>
        <begin position="523"/>
        <end position="549"/>
    </location>
</feature>
<dbReference type="PROSITE" id="PS50929">
    <property type="entry name" value="ABC_TM1F"/>
    <property type="match status" value="2"/>
</dbReference>
<evidence type="ECO:0000256" key="2">
    <source>
        <dbReference type="ARBA" id="ARBA00009726"/>
    </source>
</evidence>